<sequence>MLQSYIWVTKDNGSGQQCWETRGLKKAETEALMLGDGRIAAERDFSGFLDNWNVIFQSW</sequence>
<protein>
    <submittedName>
        <fullName evidence="1">Uncharacterized protein</fullName>
    </submittedName>
</protein>
<name>A0A7Z1DS06_9GAMM</name>
<reference evidence="1 2" key="1">
    <citation type="submission" date="2017-06" db="EMBL/GenBank/DDBJ databases">
        <title>Draft genome sequence of the halophilic bacterium Marinobacter vinifirmus FB1.</title>
        <authorList>
            <person name="Stepanov V.G."/>
            <person name="Roberts D.J."/>
            <person name="Fox G.E."/>
        </authorList>
    </citation>
    <scope>NUCLEOTIDE SEQUENCE [LARGE SCALE GENOMIC DNA]</scope>
    <source>
        <strain evidence="1 2">FB1</strain>
    </source>
</reference>
<proteinExistence type="predicted"/>
<gene>
    <name evidence="1" type="ORF">B9Q17_09870</name>
</gene>
<comment type="caution">
    <text evidence="1">The sequence shown here is derived from an EMBL/GenBank/DDBJ whole genome shotgun (WGS) entry which is preliminary data.</text>
</comment>
<dbReference type="AlphaFoldDB" id="A0A7Z1DS06"/>
<dbReference type="Proteomes" id="UP000216984">
    <property type="component" value="Unassembled WGS sequence"/>
</dbReference>
<organism evidence="1 2">
    <name type="scientific">Marinobacter vinifirmus</name>
    <dbReference type="NCBI Taxonomy" id="355591"/>
    <lineage>
        <taxon>Bacteria</taxon>
        <taxon>Pseudomonadati</taxon>
        <taxon>Pseudomonadota</taxon>
        <taxon>Gammaproteobacteria</taxon>
        <taxon>Pseudomonadales</taxon>
        <taxon>Marinobacteraceae</taxon>
        <taxon>Marinobacter</taxon>
    </lineage>
</organism>
<keyword evidence="2" id="KW-1185">Reference proteome</keyword>
<dbReference type="EMBL" id="NEFY01000020">
    <property type="protein sequence ID" value="OZC34906.1"/>
    <property type="molecule type" value="Genomic_DNA"/>
</dbReference>
<accession>A0A7Z1DS06</accession>
<evidence type="ECO:0000313" key="1">
    <source>
        <dbReference type="EMBL" id="OZC34906.1"/>
    </source>
</evidence>
<evidence type="ECO:0000313" key="2">
    <source>
        <dbReference type="Proteomes" id="UP000216984"/>
    </source>
</evidence>